<accession>A0A1I8H4M4</accession>
<protein>
    <recommendedName>
        <fullName evidence="6">Dipeptidyl peptidase 3</fullName>
        <ecNumber evidence="5">3.4.14.4</ecNumber>
    </recommendedName>
    <alternativeName>
        <fullName evidence="15">Dipeptidyl aminopeptidase III</fullName>
    </alternativeName>
    <alternativeName>
        <fullName evidence="17">Dipeptidyl arylamidase III</fullName>
    </alternativeName>
    <alternativeName>
        <fullName evidence="16">Dipeptidyl peptidase III</fullName>
    </alternativeName>
    <alternativeName>
        <fullName evidence="18">Enkephalinase B</fullName>
    </alternativeName>
</protein>
<evidence type="ECO:0000256" key="14">
    <source>
        <dbReference type="ARBA" id="ARBA00023049"/>
    </source>
</evidence>
<dbReference type="GO" id="GO:0005737">
    <property type="term" value="C:cytoplasm"/>
    <property type="evidence" value="ECO:0007669"/>
    <property type="project" value="UniProtKB-SubCell"/>
</dbReference>
<evidence type="ECO:0000256" key="10">
    <source>
        <dbReference type="ARBA" id="ARBA00022723"/>
    </source>
</evidence>
<comment type="subcellular location">
    <subcellularLocation>
        <location evidence="3">Cytoplasm</location>
    </subcellularLocation>
</comment>
<keyword evidence="8" id="KW-0963">Cytoplasm</keyword>
<keyword evidence="19" id="KW-1185">Reference proteome</keyword>
<keyword evidence="10" id="KW-0479">Metal-binding</keyword>
<dbReference type="GO" id="GO:0004177">
    <property type="term" value="F:aminopeptidase activity"/>
    <property type="evidence" value="ECO:0007669"/>
    <property type="project" value="UniProtKB-KW"/>
</dbReference>
<keyword evidence="14" id="KW-0482">Metalloprotease</keyword>
<evidence type="ECO:0000256" key="15">
    <source>
        <dbReference type="ARBA" id="ARBA00031288"/>
    </source>
</evidence>
<dbReference type="FunFam" id="3.30.540.30:FF:000001">
    <property type="entry name" value="Dipeptidyl peptidase 3"/>
    <property type="match status" value="1"/>
</dbReference>
<dbReference type="Proteomes" id="UP000095280">
    <property type="component" value="Unplaced"/>
</dbReference>
<dbReference type="FunFam" id="3.30.540.30:FF:000003">
    <property type="entry name" value="Dipeptidyl peptidase 3"/>
    <property type="match status" value="1"/>
</dbReference>
<dbReference type="Gene3D" id="3.30.540.30">
    <property type="match status" value="5"/>
</dbReference>
<evidence type="ECO:0000313" key="19">
    <source>
        <dbReference type="Proteomes" id="UP000095280"/>
    </source>
</evidence>
<evidence type="ECO:0000256" key="16">
    <source>
        <dbReference type="ARBA" id="ARBA00032119"/>
    </source>
</evidence>
<dbReference type="FunFam" id="3.30.540.30:FF:000002">
    <property type="entry name" value="Dipeptidyl peptidase 3"/>
    <property type="match status" value="1"/>
</dbReference>
<evidence type="ECO:0000256" key="7">
    <source>
        <dbReference type="ARBA" id="ARBA00022438"/>
    </source>
</evidence>
<keyword evidence="11" id="KW-0378">Hydrolase</keyword>
<evidence type="ECO:0000256" key="9">
    <source>
        <dbReference type="ARBA" id="ARBA00022670"/>
    </source>
</evidence>
<proteinExistence type="inferred from homology"/>
<evidence type="ECO:0000256" key="8">
    <source>
        <dbReference type="ARBA" id="ARBA00022490"/>
    </source>
</evidence>
<evidence type="ECO:0000256" key="3">
    <source>
        <dbReference type="ARBA" id="ARBA00004496"/>
    </source>
</evidence>
<evidence type="ECO:0000256" key="18">
    <source>
        <dbReference type="ARBA" id="ARBA00080117"/>
    </source>
</evidence>
<keyword evidence="12" id="KW-0862">Zinc</keyword>
<dbReference type="Pfam" id="PF03571">
    <property type="entry name" value="Peptidase_M49"/>
    <property type="match status" value="3"/>
</dbReference>
<dbReference type="GO" id="GO:0008270">
    <property type="term" value="F:zinc ion binding"/>
    <property type="evidence" value="ECO:0007669"/>
    <property type="project" value="UniProtKB-ARBA"/>
</dbReference>
<evidence type="ECO:0000256" key="6">
    <source>
        <dbReference type="ARBA" id="ARBA00014713"/>
    </source>
</evidence>
<comment type="similarity">
    <text evidence="4">Belongs to the peptidase M49 family.</text>
</comment>
<evidence type="ECO:0000256" key="12">
    <source>
        <dbReference type="ARBA" id="ARBA00022833"/>
    </source>
</evidence>
<dbReference type="PANTHER" id="PTHR23422:SF11">
    <property type="entry name" value="DIPEPTIDYL PEPTIDASE 3"/>
    <property type="match status" value="1"/>
</dbReference>
<evidence type="ECO:0000256" key="5">
    <source>
        <dbReference type="ARBA" id="ARBA00012063"/>
    </source>
</evidence>
<dbReference type="GO" id="GO:0008239">
    <property type="term" value="F:dipeptidyl-peptidase activity"/>
    <property type="evidence" value="ECO:0007669"/>
    <property type="project" value="UniProtKB-EC"/>
</dbReference>
<dbReference type="GO" id="GO:0006508">
    <property type="term" value="P:proteolysis"/>
    <property type="evidence" value="ECO:0007669"/>
    <property type="project" value="UniProtKB-KW"/>
</dbReference>
<keyword evidence="13" id="KW-0007">Acetylation</keyword>
<evidence type="ECO:0000256" key="11">
    <source>
        <dbReference type="ARBA" id="ARBA00022801"/>
    </source>
</evidence>
<evidence type="ECO:0000256" key="2">
    <source>
        <dbReference type="ARBA" id="ARBA00001947"/>
    </source>
</evidence>
<evidence type="ECO:0000256" key="4">
    <source>
        <dbReference type="ARBA" id="ARBA00010200"/>
    </source>
</evidence>
<name>A0A1I8H4M4_9PLAT</name>
<evidence type="ECO:0000256" key="1">
    <source>
        <dbReference type="ARBA" id="ARBA00001336"/>
    </source>
</evidence>
<keyword evidence="7" id="KW-0031">Aminopeptidase</keyword>
<dbReference type="WBParaSite" id="maker-uti_cns_0004323-snap-gene-0.3-mRNA-1">
    <property type="protein sequence ID" value="maker-uti_cns_0004323-snap-gene-0.3-mRNA-1"/>
    <property type="gene ID" value="maker-uti_cns_0004323-snap-gene-0.3"/>
</dbReference>
<dbReference type="InterPro" id="IPR039461">
    <property type="entry name" value="Peptidase_M49"/>
</dbReference>
<comment type="catalytic activity">
    <reaction evidence="1">
        <text>Release of an N-terminal dipeptide from a peptide comprising four or more residues, with broad specificity. Also acts on dipeptidyl 2-naphthylamides.</text>
        <dbReference type="EC" id="3.4.14.4"/>
    </reaction>
</comment>
<organism evidence="19 20">
    <name type="scientific">Macrostomum lignano</name>
    <dbReference type="NCBI Taxonomy" id="282301"/>
    <lineage>
        <taxon>Eukaryota</taxon>
        <taxon>Metazoa</taxon>
        <taxon>Spiralia</taxon>
        <taxon>Lophotrochozoa</taxon>
        <taxon>Platyhelminthes</taxon>
        <taxon>Rhabditophora</taxon>
        <taxon>Macrostomorpha</taxon>
        <taxon>Macrostomida</taxon>
        <taxon>Macrostomidae</taxon>
        <taxon>Macrostomum</taxon>
    </lineage>
</organism>
<evidence type="ECO:0000313" key="20">
    <source>
        <dbReference type="WBParaSite" id="maker-uti_cns_0004323-snap-gene-0.3-mRNA-1"/>
    </source>
</evidence>
<comment type="cofactor">
    <cofactor evidence="2">
        <name>Zn(2+)</name>
        <dbReference type="ChEBI" id="CHEBI:29105"/>
    </cofactor>
</comment>
<evidence type="ECO:0000256" key="17">
    <source>
        <dbReference type="ARBA" id="ARBA00078364"/>
    </source>
</evidence>
<sequence length="1386" mass="153343">MSLALPHLRNAEAAALNANQAEMLRRYAASFAGGSIDEHKAGSRAWIRDKGPAVETYMGFIESYRDPFGVRGEFESFVAVVNKEQSAKFNALVSNAEKFLSLLPWPAAYEKDKFLQPDFTALEIVTFANSGVPLGINIPNYDDIRQIQERFACNVLSSSFSDPKTTFLVAEDKDIWIRRIAQSFEVQVGLHELLGHGSGKLFKQDSDGKFNFDPSSVVDLVTGKPVASWYKVGETWDGKFSNLASAFEECRAECVGVYLCDVPEVLAVFGHPDKAEADEVIYVNWLCMARAGVASLEMYSPENGGTWRQAHSRARFAILRALLEAGQGLVTIDEITGEDGKPDLTVRLDRSKISSVAKPAIGEFLKRLQSFKSTCSVEAGRAFFESYSTVDAYFQRLRDIVIARRKPRRVFIQANLSMDSAGSVSIVEYSDGPAEMIRSFRDRFSDEDWGRIEEALWQQPAFEKLSQAEKAYAYHLYRASWIGGLICLHQTSAESPGLFLVLQSVFRRQTPEQLRAACKAGVSDADWDAFLMYATQVLGNLGNYKSFGDTKILPDLSEEALDKIITASEAHASSERVRVAWQRVRAAASSLTERNRQLGLGTAGVTAYFSDNCDESDAKLAQAFLDSRQISAYNTRLFKSADGGSYRIVQAAAESSVVAEPTDFTDEASGRSGKFSVERGDYRELMSLALPHLRNAEAAALNANQAEMLRRYAASFAGGSIDEHKAGSRAWIRDKGPAVETYMGFIESYRDPFGVRGEFESFVAVVNKEQSAKFNALVSNAEKFLPLLPWPAAYEKDKFLQPDFTALEIVTFASSEPPLGINIPNYDDIRQSEGFKNVSLGNVLSSSFSDPKTTFLAAEDRDVWMRRIVQANELQVLHSFGKLFQQDSDGKFNFDPSSVVDLVTGKPVASWYKVGETWDGKFSNLASAFEECRAECVGVYLCDVPEVLAVFGHPDKAEADEVIYVNWLCMARAGGLVTIDEITGEDGKPDLTVRLDRSKISSVAKPAIGEFLKRLQSFKSTCSVEAGREFFESYSTVDAYFQRLRDIVIARRKPRRVFIQANLSMDSAGSVSIVEYSDGPAEMIRSFRDRFSDEDWGRIEEALWQHKIIEFSSMSVAVDATSNVSLESGFSPLHLFQCTLANAGMLVDSMPPTDLVLALRFLSTLHGRIVDVMEPSVGDACRLANAYKTCFDPNEPAKEPAATSQQVSDSTVDKKSKYLSTTVAVKTESKSSLKAATMPSDCQFAQQDSNMDYASEYSDDCLIVDELNEATTSNAAAEDSSASEARTRAEAALKDSYQSIKGSSLHPFDFSKPFEHETNQSVAERVLRVTASRTAGTLGLSKGDLMSILRSSIFNVFGPYRLKNKKSYTRTRWKQQVSKERMSGGP</sequence>
<reference evidence="20" key="1">
    <citation type="submission" date="2016-11" db="UniProtKB">
        <authorList>
            <consortium name="WormBaseParasite"/>
        </authorList>
    </citation>
    <scope>IDENTIFICATION</scope>
</reference>
<dbReference type="EC" id="3.4.14.4" evidence="5"/>
<dbReference type="PANTHER" id="PTHR23422">
    <property type="entry name" value="DIPEPTIDYL PEPTIDASE III-RELATED"/>
    <property type="match status" value="1"/>
</dbReference>
<keyword evidence="9" id="KW-0645">Protease</keyword>
<evidence type="ECO:0000256" key="13">
    <source>
        <dbReference type="ARBA" id="ARBA00022990"/>
    </source>
</evidence>
<dbReference type="GO" id="GO:0008237">
    <property type="term" value="F:metallopeptidase activity"/>
    <property type="evidence" value="ECO:0007669"/>
    <property type="project" value="UniProtKB-KW"/>
</dbReference>